<evidence type="ECO:0000313" key="4">
    <source>
        <dbReference type="EMBL" id="MFC3908956.1"/>
    </source>
</evidence>
<dbReference type="Gene3D" id="3.30.2310.20">
    <property type="entry name" value="RelE-like"/>
    <property type="match status" value="1"/>
</dbReference>
<comment type="caution">
    <text evidence="4">The sequence shown here is derived from an EMBL/GenBank/DDBJ whole genome shotgun (WGS) entry which is preliminary data.</text>
</comment>
<feature type="region of interest" description="Disordered" evidence="3">
    <location>
        <begin position="22"/>
        <end position="43"/>
    </location>
</feature>
<organism evidence="4 5">
    <name type="scientific">Legionella dresdenensis</name>
    <dbReference type="NCBI Taxonomy" id="450200"/>
    <lineage>
        <taxon>Bacteria</taxon>
        <taxon>Pseudomonadati</taxon>
        <taxon>Pseudomonadota</taxon>
        <taxon>Gammaproteobacteria</taxon>
        <taxon>Legionellales</taxon>
        <taxon>Legionellaceae</taxon>
        <taxon>Legionella</taxon>
    </lineage>
</organism>
<dbReference type="InterPro" id="IPR007712">
    <property type="entry name" value="RelE/ParE_toxin"/>
</dbReference>
<dbReference type="RefSeq" id="WP_382342798.1">
    <property type="nucleotide sequence ID" value="NZ_JBHSAB010000016.1"/>
</dbReference>
<dbReference type="NCBIfam" id="TIGR02385">
    <property type="entry name" value="RelE_StbE"/>
    <property type="match status" value="1"/>
</dbReference>
<dbReference type="SUPFAM" id="SSF143011">
    <property type="entry name" value="RelE-like"/>
    <property type="match status" value="1"/>
</dbReference>
<proteinExistence type="inferred from homology"/>
<reference evidence="5" key="1">
    <citation type="journal article" date="2019" name="Int. J. Syst. Evol. Microbiol.">
        <title>The Global Catalogue of Microorganisms (GCM) 10K type strain sequencing project: providing services to taxonomists for standard genome sequencing and annotation.</title>
        <authorList>
            <consortium name="The Broad Institute Genomics Platform"/>
            <consortium name="The Broad Institute Genome Sequencing Center for Infectious Disease"/>
            <person name="Wu L."/>
            <person name="Ma J."/>
        </authorList>
    </citation>
    <scope>NUCLEOTIDE SEQUENCE [LARGE SCALE GENOMIC DNA]</scope>
    <source>
        <strain evidence="5">CCUG 59858</strain>
    </source>
</reference>
<dbReference type="PANTHER" id="PTHR35601:SF1">
    <property type="entry name" value="TOXIN RELE"/>
    <property type="match status" value="1"/>
</dbReference>
<keyword evidence="5" id="KW-1185">Reference proteome</keyword>
<name>A0ABV8CG44_9GAMM</name>
<evidence type="ECO:0000313" key="5">
    <source>
        <dbReference type="Proteomes" id="UP001595758"/>
    </source>
</evidence>
<evidence type="ECO:0000256" key="1">
    <source>
        <dbReference type="ARBA" id="ARBA00006226"/>
    </source>
</evidence>
<sequence>MNAESKAEFYFLEVDATQLNQMGQNDPHTLSESPEPFQSKRRLESPHVVSAVLNGALKDCYKIKLRQSGYRLVYQVNDNKLIVTVIAVGKRNKNHVYDEAEFRKI</sequence>
<keyword evidence="2" id="KW-1277">Toxin-antitoxin system</keyword>
<feature type="compositionally biased region" description="Polar residues" evidence="3">
    <location>
        <begin position="22"/>
        <end position="32"/>
    </location>
</feature>
<comment type="similarity">
    <text evidence="1">Belongs to the RelE toxin family.</text>
</comment>
<protein>
    <submittedName>
        <fullName evidence="4">Type II toxin-antitoxin system RelE/ParE family toxin</fullName>
    </submittedName>
</protein>
<dbReference type="EMBL" id="JBHSAB010000016">
    <property type="protein sequence ID" value="MFC3908956.1"/>
    <property type="molecule type" value="Genomic_DNA"/>
</dbReference>
<accession>A0ABV8CG44</accession>
<dbReference type="Pfam" id="PF05016">
    <property type="entry name" value="ParE_toxin"/>
    <property type="match status" value="1"/>
</dbReference>
<dbReference type="PANTHER" id="PTHR35601">
    <property type="entry name" value="TOXIN RELE"/>
    <property type="match status" value="1"/>
</dbReference>
<evidence type="ECO:0000256" key="2">
    <source>
        <dbReference type="ARBA" id="ARBA00022649"/>
    </source>
</evidence>
<gene>
    <name evidence="4" type="ORF">ACFORL_07705</name>
</gene>
<dbReference type="InterPro" id="IPR035093">
    <property type="entry name" value="RelE/ParE_toxin_dom_sf"/>
</dbReference>
<evidence type="ECO:0000256" key="3">
    <source>
        <dbReference type="SAM" id="MobiDB-lite"/>
    </source>
</evidence>
<dbReference type="Proteomes" id="UP001595758">
    <property type="component" value="Unassembled WGS sequence"/>
</dbReference>